<gene>
    <name evidence="1" type="ORF">GXX24_08505</name>
</gene>
<comment type="caution">
    <text evidence="1">The sequence shown here is derived from an EMBL/GenBank/DDBJ whole genome shotgun (WGS) entry which is preliminary data.</text>
</comment>
<proteinExistence type="predicted"/>
<dbReference type="EMBL" id="DULP01000124">
    <property type="protein sequence ID" value="HHW34164.1"/>
    <property type="molecule type" value="Genomic_DNA"/>
</dbReference>
<accession>A0A832PM97</accession>
<name>A0A832PM97_9RHOB</name>
<dbReference type="RefSeq" id="WP_303730217.1">
    <property type="nucleotide sequence ID" value="NZ_DULP01000124.1"/>
</dbReference>
<sequence>RSEAAAVGAALAEALVGGPQANGAPQAAAVGAALAEALAGEAPANLTTERAVNDALTEALRGITGTN</sequence>
<organism evidence="1 2">
    <name type="scientific">Paracoccus solventivorans</name>
    <dbReference type="NCBI Taxonomy" id="53463"/>
    <lineage>
        <taxon>Bacteria</taxon>
        <taxon>Pseudomonadati</taxon>
        <taxon>Pseudomonadota</taxon>
        <taxon>Alphaproteobacteria</taxon>
        <taxon>Rhodobacterales</taxon>
        <taxon>Paracoccaceae</taxon>
        <taxon>Paracoccus</taxon>
    </lineage>
</organism>
<reference evidence="1 2" key="1">
    <citation type="journal article" date="2020" name="Biotechnol. Biofuels">
        <title>New insights from the biogas microbiome by comprehensive genome-resolved metagenomics of nearly 1600 species originating from multiple anaerobic digesters.</title>
        <authorList>
            <person name="Campanaro S."/>
            <person name="Treu L."/>
            <person name="Rodriguez-R L.M."/>
            <person name="Kovalovszki A."/>
            <person name="Ziels R.M."/>
            <person name="Maus I."/>
            <person name="Zhu X."/>
            <person name="Kougias P.G."/>
            <person name="Basile A."/>
            <person name="Luo G."/>
            <person name="Schluter A."/>
            <person name="Konstantinidis K.T."/>
            <person name="Angelidaki I."/>
        </authorList>
    </citation>
    <scope>NUCLEOTIDE SEQUENCE [LARGE SCALE GENOMIC DNA]</scope>
    <source>
        <strain evidence="1">AS04akNAM_125</strain>
    </source>
</reference>
<evidence type="ECO:0000313" key="2">
    <source>
        <dbReference type="Proteomes" id="UP000580830"/>
    </source>
</evidence>
<evidence type="ECO:0000313" key="1">
    <source>
        <dbReference type="EMBL" id="HHW34164.1"/>
    </source>
</evidence>
<dbReference type="Proteomes" id="UP000580830">
    <property type="component" value="Unassembled WGS sequence"/>
</dbReference>
<dbReference type="AlphaFoldDB" id="A0A832PM97"/>
<protein>
    <submittedName>
        <fullName evidence="1">Uncharacterized protein</fullName>
    </submittedName>
</protein>
<feature type="non-terminal residue" evidence="1">
    <location>
        <position position="1"/>
    </location>
</feature>